<dbReference type="NCBIfam" id="TIGR04126">
    <property type="entry name" value="PGF_CTERM"/>
    <property type="match status" value="1"/>
</dbReference>
<keyword evidence="3" id="KW-0472">Membrane</keyword>
<protein>
    <submittedName>
        <fullName evidence="4">PGF-CTERM protein</fullName>
    </submittedName>
</protein>
<evidence type="ECO:0000313" key="4">
    <source>
        <dbReference type="EMBL" id="RMB23955.1"/>
    </source>
</evidence>
<dbReference type="InterPro" id="IPR026371">
    <property type="entry name" value="PGF_CTERM"/>
</dbReference>
<dbReference type="GO" id="GO:0030115">
    <property type="term" value="C:S-layer"/>
    <property type="evidence" value="ECO:0007669"/>
    <property type="project" value="UniProtKB-SubCell"/>
</dbReference>
<dbReference type="OrthoDB" id="343093at2157"/>
<accession>A0A3M0DRA5</accession>
<dbReference type="RefSeq" id="WP_199722681.1">
    <property type="nucleotide sequence ID" value="NZ_CP034145.1"/>
</dbReference>
<dbReference type="Proteomes" id="UP000277326">
    <property type="component" value="Unassembled WGS sequence"/>
</dbReference>
<proteinExistence type="predicted"/>
<feature type="compositionally biased region" description="Low complexity" evidence="2">
    <location>
        <begin position="212"/>
        <end position="273"/>
    </location>
</feature>
<keyword evidence="1" id="KW-0732">Signal</keyword>
<keyword evidence="3" id="KW-1133">Transmembrane helix</keyword>
<dbReference type="GeneID" id="63289338"/>
<evidence type="ECO:0000256" key="1">
    <source>
        <dbReference type="ARBA" id="ARBA00022729"/>
    </source>
</evidence>
<organism evidence="4 5">
    <name type="scientific">Haloplanus aerogenes</name>
    <dbReference type="NCBI Taxonomy" id="660522"/>
    <lineage>
        <taxon>Archaea</taxon>
        <taxon>Methanobacteriati</taxon>
        <taxon>Methanobacteriota</taxon>
        <taxon>Stenosarchaea group</taxon>
        <taxon>Halobacteria</taxon>
        <taxon>Halobacteriales</taxon>
        <taxon>Haloferacaceae</taxon>
        <taxon>Haloplanus</taxon>
    </lineage>
</organism>
<reference evidence="4 5" key="1">
    <citation type="journal article" date="2015" name="Stand. Genomic Sci.">
        <title>Genomic Encyclopedia of Bacterial and Archaeal Type Strains, Phase III: the genomes of soil and plant-associated and newly described type strains.</title>
        <authorList>
            <person name="Whitman W.B."/>
            <person name="Woyke T."/>
            <person name="Klenk H.P."/>
            <person name="Zhou Y."/>
            <person name="Lilburn T.G."/>
            <person name="Beck B.J."/>
            <person name="De Vos P."/>
            <person name="Vandamme P."/>
            <person name="Eisen J.A."/>
            <person name="Garrity G."/>
            <person name="Hugenholtz P."/>
            <person name="Kyrpides N.C."/>
        </authorList>
    </citation>
    <scope>NUCLEOTIDE SEQUENCE [LARGE SCALE GENOMIC DNA]</scope>
    <source>
        <strain evidence="4 5">CGMCC 1.10124</strain>
    </source>
</reference>
<evidence type="ECO:0000256" key="2">
    <source>
        <dbReference type="SAM" id="MobiDB-lite"/>
    </source>
</evidence>
<feature type="transmembrane region" description="Helical" evidence="3">
    <location>
        <begin position="276"/>
        <end position="294"/>
    </location>
</feature>
<evidence type="ECO:0000313" key="5">
    <source>
        <dbReference type="Proteomes" id="UP000277326"/>
    </source>
</evidence>
<dbReference type="GO" id="GO:0005886">
    <property type="term" value="C:plasma membrane"/>
    <property type="evidence" value="ECO:0007669"/>
    <property type="project" value="UniProtKB-SubCell"/>
</dbReference>
<keyword evidence="3" id="KW-0812">Transmembrane</keyword>
<dbReference type="EMBL" id="REFS01000002">
    <property type="protein sequence ID" value="RMB23955.1"/>
    <property type="molecule type" value="Genomic_DNA"/>
</dbReference>
<name>A0A3M0DRA5_9EURY</name>
<comment type="caution">
    <text evidence="4">The sequence shown here is derived from an EMBL/GenBank/DDBJ whole genome shotgun (WGS) entry which is preliminary data.</text>
</comment>
<gene>
    <name evidence="4" type="ORF">ATH50_1185</name>
</gene>
<dbReference type="AlphaFoldDB" id="A0A3M0DRA5"/>
<evidence type="ECO:0000256" key="3">
    <source>
        <dbReference type="SAM" id="Phobius"/>
    </source>
</evidence>
<feature type="region of interest" description="Disordered" evidence="2">
    <location>
        <begin position="212"/>
        <end position="275"/>
    </location>
</feature>
<sequence>MTRYTNGLTVALLVALLVGAVALPAVAVSEPRDRPADTAPPVQVYVSETLNISAARLSGGGTVGTGPTTFTTVGGGASFTVDSTNADFDGVAPGAYYAENDSDVRADLRVTRPEVSTLELRDERSQSVGGGSVDPENLDRLTILARYNFEEADRLNVSVVGPSGEEVATTRITESGQRVTVDLEPTPGRYTVTATGSNIEAGTRTATVRVRGATPTPTATPTATPMPTASPTAAVTPTATPEPTATATATPTATPEPTAMPTTTPTATPTTTAGDGPGFGIVGAVLALGTLALYGRRRR</sequence>